<reference evidence="2 3" key="1">
    <citation type="submission" date="2024-06" db="EMBL/GenBank/DDBJ databases">
        <title>The Natural Products Discovery Center: Release of the First 8490 Sequenced Strains for Exploring Actinobacteria Biosynthetic Diversity.</title>
        <authorList>
            <person name="Kalkreuter E."/>
            <person name="Kautsar S.A."/>
            <person name="Yang D."/>
            <person name="Bader C.D."/>
            <person name="Teijaro C.N."/>
            <person name="Fluegel L."/>
            <person name="Davis C.M."/>
            <person name="Simpson J.R."/>
            <person name="Lauterbach L."/>
            <person name="Steele A.D."/>
            <person name="Gui C."/>
            <person name="Meng S."/>
            <person name="Li G."/>
            <person name="Viehrig K."/>
            <person name="Ye F."/>
            <person name="Su P."/>
            <person name="Kiefer A.F."/>
            <person name="Nichols A."/>
            <person name="Cepeda A.J."/>
            <person name="Yan W."/>
            <person name="Fan B."/>
            <person name="Jiang Y."/>
            <person name="Adhikari A."/>
            <person name="Zheng C.-J."/>
            <person name="Schuster L."/>
            <person name="Cowan T.M."/>
            <person name="Smanski M.J."/>
            <person name="Chevrette M.G."/>
            <person name="De Carvalho L.P.S."/>
            <person name="Shen B."/>
        </authorList>
    </citation>
    <scope>NUCLEOTIDE SEQUENCE [LARGE SCALE GENOMIC DNA]</scope>
    <source>
        <strain evidence="2 3">NPDC047833</strain>
    </source>
</reference>
<sequence>MSEMLTLAGLGGAALSEGIRFLYGQAEELLSRRREERANGVRTETEPSPSAAPTTEPTAPDHAVIERFEQDMRALMDELEPYRAGSASPVLADPANRQLIASAEELRLILSVVHGRSIVPPGKEPAQTVDVQFDVEQVAGYVAGVRGQAPADIKVRLSAGTVEPGARAIGVDFGSGS</sequence>
<dbReference type="Proteomes" id="UP001553843">
    <property type="component" value="Unassembled WGS sequence"/>
</dbReference>
<dbReference type="EMBL" id="JBEYRS010000003">
    <property type="protein sequence ID" value="MEW2362053.1"/>
    <property type="molecule type" value="Genomic_DNA"/>
</dbReference>
<gene>
    <name evidence="2" type="ORF">AB0887_08825</name>
</gene>
<evidence type="ECO:0000256" key="1">
    <source>
        <dbReference type="SAM" id="MobiDB-lite"/>
    </source>
</evidence>
<proteinExistence type="predicted"/>
<keyword evidence="3" id="KW-1185">Reference proteome</keyword>
<feature type="region of interest" description="Disordered" evidence="1">
    <location>
        <begin position="34"/>
        <end position="61"/>
    </location>
</feature>
<comment type="caution">
    <text evidence="2">The sequence shown here is derived from an EMBL/GenBank/DDBJ whole genome shotgun (WGS) entry which is preliminary data.</text>
</comment>
<evidence type="ECO:0000313" key="3">
    <source>
        <dbReference type="Proteomes" id="UP001553843"/>
    </source>
</evidence>
<evidence type="ECO:0000313" key="2">
    <source>
        <dbReference type="EMBL" id="MEW2362053.1"/>
    </source>
</evidence>
<accession>A0ABV3LRH0</accession>
<feature type="compositionally biased region" description="Low complexity" evidence="1">
    <location>
        <begin position="46"/>
        <end position="60"/>
    </location>
</feature>
<feature type="compositionally biased region" description="Basic and acidic residues" evidence="1">
    <location>
        <begin position="34"/>
        <end position="45"/>
    </location>
</feature>
<organism evidence="2 3">
    <name type="scientific">Streptomyces huasconensis</name>
    <dbReference type="NCBI Taxonomy" id="1854574"/>
    <lineage>
        <taxon>Bacteria</taxon>
        <taxon>Bacillati</taxon>
        <taxon>Actinomycetota</taxon>
        <taxon>Actinomycetes</taxon>
        <taxon>Kitasatosporales</taxon>
        <taxon>Streptomycetaceae</taxon>
        <taxon>Streptomyces</taxon>
    </lineage>
</organism>
<protein>
    <submittedName>
        <fullName evidence="2">Uncharacterized protein</fullName>
    </submittedName>
</protein>
<name>A0ABV3LRH0_9ACTN</name>
<dbReference type="RefSeq" id="WP_359771543.1">
    <property type="nucleotide sequence ID" value="NZ_JBEYRR010000001.1"/>
</dbReference>